<name>A0A918QZ23_9FLAO</name>
<evidence type="ECO:0000313" key="2">
    <source>
        <dbReference type="EMBL" id="GGZ79508.1"/>
    </source>
</evidence>
<dbReference type="Pfam" id="PF00106">
    <property type="entry name" value="adh_short"/>
    <property type="match status" value="1"/>
</dbReference>
<dbReference type="Gene3D" id="3.40.50.720">
    <property type="entry name" value="NAD(P)-binding Rossmann-like Domain"/>
    <property type="match status" value="1"/>
</dbReference>
<evidence type="ECO:0000313" key="3">
    <source>
        <dbReference type="Proteomes" id="UP000636004"/>
    </source>
</evidence>
<dbReference type="CDD" id="cd05325">
    <property type="entry name" value="carb_red_sniffer_like_SDR_c"/>
    <property type="match status" value="1"/>
</dbReference>
<dbReference type="PANTHER" id="PTHR45458:SF1">
    <property type="entry name" value="SHORT CHAIN DEHYDROGENASE"/>
    <property type="match status" value="1"/>
</dbReference>
<dbReference type="PRINTS" id="PR00080">
    <property type="entry name" value="SDRFAMILY"/>
</dbReference>
<dbReference type="InterPro" id="IPR036291">
    <property type="entry name" value="NAD(P)-bd_dom_sf"/>
</dbReference>
<sequence length="238" mass="25925">MGNLGNMNDCDLVLITGANRGLGLGFVHYYLKQGLNVIACTRDIDNSLDLNLLAREYNSNLVIHELDISQENSITRLGKKVEHLQFNIVINNAGVCTEENLGNWTSKNFESIFKVNTIGVALFSQTILPCIKPNGKLINMSSGMGSIALNLNPELGLDAYAMSKAALNIFSRRLASKKQCENIIVVAMSPGWVKTDMGGNEAPVTIVEAILNLGIVIDKLSLKESGKFLSVDGEELPW</sequence>
<dbReference type="RefSeq" id="WP_189360294.1">
    <property type="nucleotide sequence ID" value="NZ_BMWZ01000003.1"/>
</dbReference>
<dbReference type="AlphaFoldDB" id="A0A918QZ23"/>
<dbReference type="PRINTS" id="PR00081">
    <property type="entry name" value="GDHRDH"/>
</dbReference>
<dbReference type="GO" id="GO:0016616">
    <property type="term" value="F:oxidoreductase activity, acting on the CH-OH group of donors, NAD or NADP as acceptor"/>
    <property type="evidence" value="ECO:0007669"/>
    <property type="project" value="TreeGrafter"/>
</dbReference>
<organism evidence="2 3">
    <name type="scientific">Algibacter mikhailovii</name>
    <dbReference type="NCBI Taxonomy" id="425498"/>
    <lineage>
        <taxon>Bacteria</taxon>
        <taxon>Pseudomonadati</taxon>
        <taxon>Bacteroidota</taxon>
        <taxon>Flavobacteriia</taxon>
        <taxon>Flavobacteriales</taxon>
        <taxon>Flavobacteriaceae</taxon>
        <taxon>Algibacter</taxon>
    </lineage>
</organism>
<dbReference type="EMBL" id="BMWZ01000003">
    <property type="protein sequence ID" value="GGZ79508.1"/>
    <property type="molecule type" value="Genomic_DNA"/>
</dbReference>
<reference evidence="2" key="1">
    <citation type="journal article" date="2014" name="Int. J. Syst. Evol. Microbiol.">
        <title>Complete genome sequence of Corynebacterium casei LMG S-19264T (=DSM 44701T), isolated from a smear-ripened cheese.</title>
        <authorList>
            <consortium name="US DOE Joint Genome Institute (JGI-PGF)"/>
            <person name="Walter F."/>
            <person name="Albersmeier A."/>
            <person name="Kalinowski J."/>
            <person name="Ruckert C."/>
        </authorList>
    </citation>
    <scope>NUCLEOTIDE SEQUENCE</scope>
    <source>
        <strain evidence="2">KCTC 12710</strain>
    </source>
</reference>
<comment type="similarity">
    <text evidence="1">Belongs to the short-chain dehydrogenases/reductases (SDR) family.</text>
</comment>
<evidence type="ECO:0000256" key="1">
    <source>
        <dbReference type="RuleBase" id="RU000363"/>
    </source>
</evidence>
<dbReference type="InterPro" id="IPR052184">
    <property type="entry name" value="SDR_enzymes"/>
</dbReference>
<dbReference type="PANTHER" id="PTHR45458">
    <property type="entry name" value="SHORT-CHAIN DEHYDROGENASE/REDUCTASE SDR"/>
    <property type="match status" value="1"/>
</dbReference>
<comment type="caution">
    <text evidence="2">The sequence shown here is derived from an EMBL/GenBank/DDBJ whole genome shotgun (WGS) entry which is preliminary data.</text>
</comment>
<dbReference type="Proteomes" id="UP000636004">
    <property type="component" value="Unassembled WGS sequence"/>
</dbReference>
<gene>
    <name evidence="2" type="ORF">GCM10007028_16360</name>
</gene>
<accession>A0A918QZ23</accession>
<keyword evidence="3" id="KW-1185">Reference proteome</keyword>
<protein>
    <submittedName>
        <fullName evidence="2">Short-chain dehydrogenase</fullName>
    </submittedName>
</protein>
<dbReference type="InterPro" id="IPR002347">
    <property type="entry name" value="SDR_fam"/>
</dbReference>
<dbReference type="SUPFAM" id="SSF51735">
    <property type="entry name" value="NAD(P)-binding Rossmann-fold domains"/>
    <property type="match status" value="1"/>
</dbReference>
<reference evidence="2" key="2">
    <citation type="submission" date="2020-09" db="EMBL/GenBank/DDBJ databases">
        <authorList>
            <person name="Sun Q."/>
            <person name="Kim S."/>
        </authorList>
    </citation>
    <scope>NUCLEOTIDE SEQUENCE</scope>
    <source>
        <strain evidence="2">KCTC 12710</strain>
    </source>
</reference>
<proteinExistence type="inferred from homology"/>